<feature type="compositionally biased region" description="Low complexity" evidence="4">
    <location>
        <begin position="66"/>
        <end position="75"/>
    </location>
</feature>
<keyword evidence="2 3" id="KW-0326">Glycosidase</keyword>
<evidence type="ECO:0000313" key="9">
    <source>
        <dbReference type="Proteomes" id="UP000054804"/>
    </source>
</evidence>
<dbReference type="Gene3D" id="3.20.20.80">
    <property type="entry name" value="Glycosidases"/>
    <property type="match status" value="1"/>
</dbReference>
<evidence type="ECO:0000313" key="8">
    <source>
        <dbReference type="EMBL" id="KUF14788.1"/>
    </source>
</evidence>
<dbReference type="SUPFAM" id="SSF49785">
    <property type="entry name" value="Galactose-binding domain-like"/>
    <property type="match status" value="1"/>
</dbReference>
<feature type="active site" description="Proton donor" evidence="3">
    <location>
        <position position="346"/>
    </location>
</feature>
<feature type="domain" description="F5/8 type C" evidence="6">
    <location>
        <begin position="928"/>
        <end position="1063"/>
    </location>
</feature>
<feature type="region of interest" description="Disordered" evidence="4">
    <location>
        <begin position="26"/>
        <end position="75"/>
    </location>
</feature>
<sequence length="1066" mass="112270">MQLRRRRGAAAVALAVIAGALGTAPGALSAPLPPDGGAAPATSPADRRAGAAAPRVRPRPHSQEPTGPGSTVTVGDTVVLVTEGTPDRHAVDALRTLLRGAGARRITEIPADAPLPAGGHLVIRVGSGGEDGTVGRSGSGVGSGSGAGGGSGSGAGGADAALRALGERPRGDLPAGGYRLAVGRVAGRATVALDGVGPDGLFHAVQTLRQLTDPGARTIPGVRVRDWPATAVRGLTEGFYGTPWTHRQRLAQLDFMGRTKQNRYLYAPGDDLYRQARWREPYPAAQRARFRALAERAARNHVTLAWSFAPGQSLCLSSEEDARDLKRKVDAMWALGVRAFQLQFQDVSYSEWHCGRDADTFGSGPRAAARAQARVANAVARHLAARHPGAPALSLMPTEFFQNGATDYRAALSAALDPAVETAWSGVGVVPRTITGRELADARSAYGGHPLVTMDNYPVNDFAPDRIFLGPYRGREPAVAQGSAALLAQAMEQPAASRVPLFTAADFAWNPRGYRPEESWQAALDELAGGDSGARAALAALAGNDASSVLGAEESAYLRPLLREFWRTRTTTDRRRAADAAHALRDAFRVLRDTPGTLAASSVDGLGDLAAEVRPWTARLALYGRAGAAAVDMLQATVRGDGAAAWQAARTLRSLRAELRPGRVTVGKGVLDPFLERAESAYERWAGLAGEHAAAGTDAGTGRDVPGEDGAKGRRGHHGRDDGAVARWRGARPPAAVTALTDPGTRGALEAHEPGAGWRRLAPLAASGFTEVSRGRGLEDIEADAVRAVAADGRVRHVVPWFADGPAARFGLDRTAVDAEIGGGPERVTARLGSRRPSEVRGELTVEAPAGVRVRAPRPVTLPRGTEVSVPLKVTVPPGTRAGSYRITVGFAAEPGTEKRVTERQGTEKRGAEKRGAEKGTSQRITVRAHPRTGGPDLARGAKATSSGDETKDFPASAARDGDATTRWSSPADDGAWWQAQLAEPVRLGRVVLRWQDAYAARYRVETSADGRTWRTAAVVRDGGGGRESVRMDAPGTRFVRVRGEKRATRFGYSLWSVEAYAVAED</sequence>
<evidence type="ECO:0000256" key="2">
    <source>
        <dbReference type="ARBA" id="ARBA00023295"/>
    </source>
</evidence>
<accession>A0A0W7WWB5</accession>
<dbReference type="Pfam" id="PF07555">
    <property type="entry name" value="NAGidase"/>
    <property type="match status" value="1"/>
</dbReference>
<dbReference type="PANTHER" id="PTHR13170">
    <property type="entry name" value="O-GLCNACASE"/>
    <property type="match status" value="1"/>
</dbReference>
<dbReference type="InterPro" id="IPR049019">
    <property type="entry name" value="NagJ-like_helical"/>
</dbReference>
<dbReference type="InterPro" id="IPR000421">
    <property type="entry name" value="FA58C"/>
</dbReference>
<dbReference type="Gene3D" id="2.60.120.260">
    <property type="entry name" value="Galactose-binding domain-like"/>
    <property type="match status" value="1"/>
</dbReference>
<dbReference type="InterPro" id="IPR008979">
    <property type="entry name" value="Galactose-bd-like_sf"/>
</dbReference>
<feature type="compositionally biased region" description="Low complexity" evidence="4">
    <location>
        <begin position="26"/>
        <end position="41"/>
    </location>
</feature>
<evidence type="ECO:0000256" key="5">
    <source>
        <dbReference type="SAM" id="SignalP"/>
    </source>
</evidence>
<dbReference type="Pfam" id="PF00754">
    <property type="entry name" value="F5_F8_type_C"/>
    <property type="match status" value="1"/>
</dbReference>
<dbReference type="PROSITE" id="PS52009">
    <property type="entry name" value="GH84"/>
    <property type="match status" value="1"/>
</dbReference>
<feature type="chain" id="PRO_5006936769" evidence="5">
    <location>
        <begin position="30"/>
        <end position="1066"/>
    </location>
</feature>
<dbReference type="SUPFAM" id="SSF140657">
    <property type="entry name" value="Hyaluronidase post-catalytic domain-like"/>
    <property type="match status" value="1"/>
</dbReference>
<dbReference type="InterPro" id="IPR011496">
    <property type="entry name" value="O-GlcNAcase_cat"/>
</dbReference>
<gene>
    <name evidence="8" type="ORF">AT728_35445</name>
</gene>
<feature type="region of interest" description="Disordered" evidence="4">
    <location>
        <begin position="896"/>
        <end position="972"/>
    </location>
</feature>
<feature type="region of interest" description="Disordered" evidence="4">
    <location>
        <begin position="127"/>
        <end position="158"/>
    </location>
</feature>
<dbReference type="PANTHER" id="PTHR13170:SF16">
    <property type="entry name" value="PROTEIN O-GLCNACASE"/>
    <property type="match status" value="1"/>
</dbReference>
<dbReference type="Gene3D" id="1.20.58.460">
    <property type="entry name" value="Hyaluronidase post-catalytic domain-like"/>
    <property type="match status" value="1"/>
</dbReference>
<dbReference type="Gene3D" id="3.30.379.10">
    <property type="entry name" value="Chitobiase/beta-hexosaminidase domain 2-like"/>
    <property type="match status" value="1"/>
</dbReference>
<keyword evidence="5" id="KW-0732">Signal</keyword>
<dbReference type="Pfam" id="PF02838">
    <property type="entry name" value="Glyco_hydro_20b"/>
    <property type="match status" value="1"/>
</dbReference>
<dbReference type="InterPro" id="IPR029018">
    <property type="entry name" value="Hex-like_dom2"/>
</dbReference>
<feature type="domain" description="GH84" evidence="7">
    <location>
        <begin position="231"/>
        <end position="512"/>
    </location>
</feature>
<dbReference type="InterPro" id="IPR015882">
    <property type="entry name" value="HEX_bac_N"/>
</dbReference>
<dbReference type="GO" id="GO:0015929">
    <property type="term" value="F:hexosaminidase activity"/>
    <property type="evidence" value="ECO:0007669"/>
    <property type="project" value="UniProtKB-ARBA"/>
</dbReference>
<dbReference type="OrthoDB" id="9760892at2"/>
<proteinExistence type="inferred from homology"/>
<dbReference type="SUPFAM" id="SSF51445">
    <property type="entry name" value="(Trans)glycosidases"/>
    <property type="match status" value="1"/>
</dbReference>
<feature type="region of interest" description="Disordered" evidence="4">
    <location>
        <begin position="693"/>
        <end position="723"/>
    </location>
</feature>
<dbReference type="Proteomes" id="UP000054804">
    <property type="component" value="Unassembled WGS sequence"/>
</dbReference>
<evidence type="ECO:0000259" key="7">
    <source>
        <dbReference type="PROSITE" id="PS52009"/>
    </source>
</evidence>
<dbReference type="PROSITE" id="PS50022">
    <property type="entry name" value="FA58C_3"/>
    <property type="match status" value="1"/>
</dbReference>
<keyword evidence="9" id="KW-1185">Reference proteome</keyword>
<dbReference type="SUPFAM" id="SSF55545">
    <property type="entry name" value="beta-N-acetylhexosaminidase-like domain"/>
    <property type="match status" value="1"/>
</dbReference>
<dbReference type="InterPro" id="IPR017853">
    <property type="entry name" value="GH"/>
</dbReference>
<comment type="similarity">
    <text evidence="3">Belongs to the glycosyl hydrolase 84 family.</text>
</comment>
<reference evidence="8 9" key="1">
    <citation type="submission" date="2015-12" db="EMBL/GenBank/DDBJ databases">
        <title>Draft genome sequence of Streptomyces silvensis ATCC 53525, a producer of novel hormone antagonists.</title>
        <authorList>
            <person name="Johnston C.W."/>
            <person name="Li Y."/>
            <person name="Magarvey N.A."/>
        </authorList>
    </citation>
    <scope>NUCLEOTIDE SEQUENCE [LARGE SCALE GENOMIC DNA]</scope>
    <source>
        <strain evidence="8 9">ATCC 53525</strain>
    </source>
</reference>
<dbReference type="AlphaFoldDB" id="A0A0W7WWB5"/>
<feature type="compositionally biased region" description="Gly residues" evidence="4">
    <location>
        <begin position="127"/>
        <end position="157"/>
    </location>
</feature>
<dbReference type="RefSeq" id="WP_058851021.1">
    <property type="nucleotide sequence ID" value="NZ_LOCL01000052.1"/>
</dbReference>
<keyword evidence="1 3" id="KW-0378">Hydrolase</keyword>
<dbReference type="GO" id="GO:1901135">
    <property type="term" value="P:carbohydrate derivative metabolic process"/>
    <property type="evidence" value="ECO:0007669"/>
    <property type="project" value="UniProtKB-ARBA"/>
</dbReference>
<comment type="caution">
    <text evidence="8">The sequence shown here is derived from an EMBL/GenBank/DDBJ whole genome shotgun (WGS) entry which is preliminary data.</text>
</comment>
<dbReference type="Pfam" id="PF21774">
    <property type="entry name" value="NagJ_C"/>
    <property type="match status" value="1"/>
</dbReference>
<organism evidence="8 9">
    <name type="scientific">Streptomyces silvensis</name>
    <dbReference type="NCBI Taxonomy" id="1765722"/>
    <lineage>
        <taxon>Bacteria</taxon>
        <taxon>Bacillati</taxon>
        <taxon>Actinomycetota</taxon>
        <taxon>Actinomycetes</taxon>
        <taxon>Kitasatosporales</taxon>
        <taxon>Streptomycetaceae</taxon>
        <taxon>Streptomyces</taxon>
    </lineage>
</organism>
<feature type="compositionally biased region" description="Basic and acidic residues" evidence="4">
    <location>
        <begin position="896"/>
        <end position="918"/>
    </location>
</feature>
<evidence type="ECO:0000259" key="6">
    <source>
        <dbReference type="PROSITE" id="PS50022"/>
    </source>
</evidence>
<evidence type="ECO:0000256" key="1">
    <source>
        <dbReference type="ARBA" id="ARBA00022801"/>
    </source>
</evidence>
<protein>
    <submittedName>
        <fullName evidence="8">Hyaluronidase</fullName>
    </submittedName>
</protein>
<feature type="compositionally biased region" description="Low complexity" evidence="4">
    <location>
        <begin position="693"/>
        <end position="702"/>
    </location>
</feature>
<evidence type="ECO:0000256" key="4">
    <source>
        <dbReference type="SAM" id="MobiDB-lite"/>
    </source>
</evidence>
<name>A0A0W7WWB5_9ACTN</name>
<feature type="signal peptide" evidence="5">
    <location>
        <begin position="1"/>
        <end position="29"/>
    </location>
</feature>
<dbReference type="GO" id="GO:0005975">
    <property type="term" value="P:carbohydrate metabolic process"/>
    <property type="evidence" value="ECO:0007669"/>
    <property type="project" value="UniProtKB-ARBA"/>
</dbReference>
<dbReference type="STRING" id="1765722.AT728_35445"/>
<evidence type="ECO:0000256" key="3">
    <source>
        <dbReference type="PROSITE-ProRule" id="PRU01353"/>
    </source>
</evidence>
<dbReference type="InterPro" id="IPR051822">
    <property type="entry name" value="Glycosyl_Hydrolase_84"/>
</dbReference>
<dbReference type="EMBL" id="LOCL01000052">
    <property type="protein sequence ID" value="KUF14788.1"/>
    <property type="molecule type" value="Genomic_DNA"/>
</dbReference>